<dbReference type="RefSeq" id="WP_106522083.1">
    <property type="nucleotide sequence ID" value="NZ_PYGD01000002.1"/>
</dbReference>
<dbReference type="EMBL" id="PYGD01000002">
    <property type="protein sequence ID" value="PSK93048.1"/>
    <property type="molecule type" value="Genomic_DNA"/>
</dbReference>
<dbReference type="InterPro" id="IPR058245">
    <property type="entry name" value="NreC/VraR/RcsB-like_REC"/>
</dbReference>
<dbReference type="PROSITE" id="PS50043">
    <property type="entry name" value="HTH_LUXR_2"/>
    <property type="match status" value="1"/>
</dbReference>
<dbReference type="InterPro" id="IPR039420">
    <property type="entry name" value="WalR-like"/>
</dbReference>
<gene>
    <name evidence="6" type="ORF">B0I18_10217</name>
</gene>
<evidence type="ECO:0000259" key="4">
    <source>
        <dbReference type="PROSITE" id="PS50043"/>
    </source>
</evidence>
<dbReference type="OrthoDB" id="9797341at2"/>
<dbReference type="GO" id="GO:0000160">
    <property type="term" value="P:phosphorelay signal transduction system"/>
    <property type="evidence" value="ECO:0007669"/>
    <property type="project" value="InterPro"/>
</dbReference>
<evidence type="ECO:0000259" key="5">
    <source>
        <dbReference type="PROSITE" id="PS50110"/>
    </source>
</evidence>
<dbReference type="InterPro" id="IPR000792">
    <property type="entry name" value="Tscrpt_reg_LuxR_C"/>
</dbReference>
<evidence type="ECO:0000313" key="6">
    <source>
        <dbReference type="EMBL" id="PSK93048.1"/>
    </source>
</evidence>
<dbReference type="SMART" id="SM00421">
    <property type="entry name" value="HTH_LUXR"/>
    <property type="match status" value="1"/>
</dbReference>
<dbReference type="InterPro" id="IPR016032">
    <property type="entry name" value="Sig_transdc_resp-reg_C-effctor"/>
</dbReference>
<dbReference type="PANTHER" id="PTHR43214:SF43">
    <property type="entry name" value="TWO-COMPONENT RESPONSE REGULATOR"/>
    <property type="match status" value="1"/>
</dbReference>
<dbReference type="Pfam" id="PF00072">
    <property type="entry name" value="Response_reg"/>
    <property type="match status" value="1"/>
</dbReference>
<dbReference type="AlphaFoldDB" id="A0A2P8D760"/>
<dbReference type="SUPFAM" id="SSF46894">
    <property type="entry name" value="C-terminal effector domain of the bipartite response regulators"/>
    <property type="match status" value="1"/>
</dbReference>
<evidence type="ECO:0000313" key="7">
    <source>
        <dbReference type="Proteomes" id="UP000240572"/>
    </source>
</evidence>
<dbReference type="PANTHER" id="PTHR43214">
    <property type="entry name" value="TWO-COMPONENT RESPONSE REGULATOR"/>
    <property type="match status" value="1"/>
</dbReference>
<evidence type="ECO:0000256" key="3">
    <source>
        <dbReference type="PROSITE-ProRule" id="PRU00169"/>
    </source>
</evidence>
<feature type="domain" description="HTH luxR-type" evidence="4">
    <location>
        <begin position="145"/>
        <end position="210"/>
    </location>
</feature>
<keyword evidence="7" id="KW-1185">Reference proteome</keyword>
<dbReference type="GO" id="GO:0003677">
    <property type="term" value="F:DNA binding"/>
    <property type="evidence" value="ECO:0007669"/>
    <property type="project" value="UniProtKB-KW"/>
</dbReference>
<dbReference type="CDD" id="cd17535">
    <property type="entry name" value="REC_NarL-like"/>
    <property type="match status" value="1"/>
</dbReference>
<evidence type="ECO:0000256" key="2">
    <source>
        <dbReference type="ARBA" id="ARBA00023125"/>
    </source>
</evidence>
<keyword evidence="2" id="KW-0238">DNA-binding</keyword>
<name>A0A2P8D760_9BACT</name>
<sequence length="214" mass="23928">MSTPSTIRIAIADDHTVMRSGLAELIRTLGDFEIIMQVNNGLMLLEALARAEVLPHICILDINMPELNGYETTMRLRTAYPQIPVLALSMYENEFSIVKMLRCGAKGFLHKGADPEELLLALQTVHSGSYFHSEMMLINTIRRAGSAQSMNITDRETEFLENCCSDLSYKEIATKMGVSLHTVHGYRDTLFSKLRLKSRTALAVYALKKGVVTD</sequence>
<comment type="caution">
    <text evidence="6">The sequence shown here is derived from an EMBL/GenBank/DDBJ whole genome shotgun (WGS) entry which is preliminary data.</text>
</comment>
<dbReference type="Proteomes" id="UP000240572">
    <property type="component" value="Unassembled WGS sequence"/>
</dbReference>
<dbReference type="CDD" id="cd06170">
    <property type="entry name" value="LuxR_C_like"/>
    <property type="match status" value="1"/>
</dbReference>
<dbReference type="SMART" id="SM00448">
    <property type="entry name" value="REC"/>
    <property type="match status" value="1"/>
</dbReference>
<feature type="modified residue" description="4-aspartylphosphate" evidence="3">
    <location>
        <position position="61"/>
    </location>
</feature>
<dbReference type="GO" id="GO:0006355">
    <property type="term" value="P:regulation of DNA-templated transcription"/>
    <property type="evidence" value="ECO:0007669"/>
    <property type="project" value="InterPro"/>
</dbReference>
<dbReference type="Gene3D" id="3.40.50.2300">
    <property type="match status" value="1"/>
</dbReference>
<dbReference type="Pfam" id="PF00196">
    <property type="entry name" value="GerE"/>
    <property type="match status" value="1"/>
</dbReference>
<organism evidence="6 7">
    <name type="scientific">Taibaiella chishuiensis</name>
    <dbReference type="NCBI Taxonomy" id="1434707"/>
    <lineage>
        <taxon>Bacteria</taxon>
        <taxon>Pseudomonadati</taxon>
        <taxon>Bacteroidota</taxon>
        <taxon>Chitinophagia</taxon>
        <taxon>Chitinophagales</taxon>
        <taxon>Chitinophagaceae</taxon>
        <taxon>Taibaiella</taxon>
    </lineage>
</organism>
<evidence type="ECO:0000256" key="1">
    <source>
        <dbReference type="ARBA" id="ARBA00022553"/>
    </source>
</evidence>
<dbReference type="PROSITE" id="PS50110">
    <property type="entry name" value="RESPONSE_REGULATORY"/>
    <property type="match status" value="1"/>
</dbReference>
<feature type="domain" description="Response regulatory" evidence="5">
    <location>
        <begin position="8"/>
        <end position="126"/>
    </location>
</feature>
<keyword evidence="1 3" id="KW-0597">Phosphoprotein</keyword>
<reference evidence="6 7" key="1">
    <citation type="submission" date="2018-03" db="EMBL/GenBank/DDBJ databases">
        <title>Genomic Encyclopedia of Type Strains, Phase III (KMG-III): the genomes of soil and plant-associated and newly described type strains.</title>
        <authorList>
            <person name="Whitman W."/>
        </authorList>
    </citation>
    <scope>NUCLEOTIDE SEQUENCE [LARGE SCALE GENOMIC DNA]</scope>
    <source>
        <strain evidence="6 7">CGMCC 1.12700</strain>
    </source>
</reference>
<dbReference type="SUPFAM" id="SSF52172">
    <property type="entry name" value="CheY-like"/>
    <property type="match status" value="1"/>
</dbReference>
<accession>A0A2P8D760</accession>
<dbReference type="InterPro" id="IPR001789">
    <property type="entry name" value="Sig_transdc_resp-reg_receiver"/>
</dbReference>
<protein>
    <submittedName>
        <fullName evidence="6">LuxR family two component transcriptional regulator</fullName>
    </submittedName>
</protein>
<proteinExistence type="predicted"/>
<dbReference type="InterPro" id="IPR011006">
    <property type="entry name" value="CheY-like_superfamily"/>
</dbReference>